<dbReference type="InterPro" id="IPR012795">
    <property type="entry name" value="tRNA_Ile_lys_synt_N"/>
</dbReference>
<sequence>MNIREKIKSAIKKYNLINKGERVVIGVSGGADSVCLLYLLSSLKKELGINLHIAHLDHMLRKESAKDAKFVKKLGERMKIPVTLGKINVKKIAKRGSLEEVARNERLAFLLKVADKIKAKRIALAHHFDDQVETVLMRILRGTGLSGLSGILPKRKMGKVDIVRPLLEVRRKDIENFLKRKRLSFCIDKSNTDEAYLRNRIRHNLLPLLEKEYNKNIREVLFNLAQNAGCDYDYLRVCAGRFFKTNKTKLNLSKLTKLHPSILRLKLRDAISNLQGDTHRITFKHIRELEDLIFNRPRGSIVDLPKGISALKKGKVIAFYLR</sequence>
<comment type="catalytic activity">
    <reaction evidence="5 6">
        <text>cytidine(34) in tRNA(Ile2) + L-lysine + ATP = lysidine(34) in tRNA(Ile2) + AMP + diphosphate + H(+)</text>
        <dbReference type="Rhea" id="RHEA:43744"/>
        <dbReference type="Rhea" id="RHEA-COMP:10625"/>
        <dbReference type="Rhea" id="RHEA-COMP:10670"/>
        <dbReference type="ChEBI" id="CHEBI:15378"/>
        <dbReference type="ChEBI" id="CHEBI:30616"/>
        <dbReference type="ChEBI" id="CHEBI:32551"/>
        <dbReference type="ChEBI" id="CHEBI:33019"/>
        <dbReference type="ChEBI" id="CHEBI:82748"/>
        <dbReference type="ChEBI" id="CHEBI:83665"/>
        <dbReference type="ChEBI" id="CHEBI:456215"/>
        <dbReference type="EC" id="6.3.4.19"/>
    </reaction>
</comment>
<dbReference type="SUPFAM" id="SSF82829">
    <property type="entry name" value="MesJ substrate recognition domain-like"/>
    <property type="match status" value="1"/>
</dbReference>
<dbReference type="Proteomes" id="UP000231292">
    <property type="component" value="Unassembled WGS sequence"/>
</dbReference>
<evidence type="ECO:0000256" key="1">
    <source>
        <dbReference type="ARBA" id="ARBA00022598"/>
    </source>
</evidence>
<dbReference type="AlphaFoldDB" id="A0A2G9YKR1"/>
<organism evidence="8 9">
    <name type="scientific">Candidatus Sherwoodlollariibacterium unditelluris</name>
    <dbReference type="NCBI Taxonomy" id="1974757"/>
    <lineage>
        <taxon>Bacteria</taxon>
        <taxon>Pseudomonadati</taxon>
        <taxon>Candidatus Omnitrophota</taxon>
        <taxon>Candidatus Sherwoodlollariibacterium</taxon>
    </lineage>
</organism>
<dbReference type="GO" id="GO:0005737">
    <property type="term" value="C:cytoplasm"/>
    <property type="evidence" value="ECO:0007669"/>
    <property type="project" value="UniProtKB-SubCell"/>
</dbReference>
<dbReference type="HAMAP" id="MF_01161">
    <property type="entry name" value="tRNA_Ile_lys_synt"/>
    <property type="match status" value="1"/>
</dbReference>
<protein>
    <recommendedName>
        <fullName evidence="6">tRNA(Ile)-lysidine synthase</fullName>
        <ecNumber evidence="6">6.3.4.19</ecNumber>
    </recommendedName>
    <alternativeName>
        <fullName evidence="6">tRNA(Ile)-2-lysyl-cytidine synthase</fullName>
    </alternativeName>
    <alternativeName>
        <fullName evidence="6">tRNA(Ile)-lysidine synthetase</fullName>
    </alternativeName>
</protein>
<dbReference type="InterPro" id="IPR014729">
    <property type="entry name" value="Rossmann-like_a/b/a_fold"/>
</dbReference>
<dbReference type="SUPFAM" id="SSF52402">
    <property type="entry name" value="Adenine nucleotide alpha hydrolases-like"/>
    <property type="match status" value="1"/>
</dbReference>
<keyword evidence="4 6" id="KW-0067">ATP-binding</keyword>
<evidence type="ECO:0000313" key="8">
    <source>
        <dbReference type="EMBL" id="PIP19815.1"/>
    </source>
</evidence>
<dbReference type="GO" id="GO:0006400">
    <property type="term" value="P:tRNA modification"/>
    <property type="evidence" value="ECO:0007669"/>
    <property type="project" value="UniProtKB-UniRule"/>
</dbReference>
<dbReference type="Pfam" id="PF01171">
    <property type="entry name" value="ATP_bind_3"/>
    <property type="match status" value="1"/>
</dbReference>
<comment type="function">
    <text evidence="6">Ligates lysine onto the cytidine present at position 34 of the AUA codon-specific tRNA(Ile) that contains the anticodon CAU, in an ATP-dependent manner. Cytidine is converted to lysidine, thus changing the amino acid specificity of the tRNA from methionine to isoleucine.</text>
</comment>
<evidence type="ECO:0000256" key="6">
    <source>
        <dbReference type="HAMAP-Rule" id="MF_01161"/>
    </source>
</evidence>
<dbReference type="InterPro" id="IPR011063">
    <property type="entry name" value="TilS/TtcA_N"/>
</dbReference>
<proteinExistence type="inferred from homology"/>
<dbReference type="GO" id="GO:0032267">
    <property type="term" value="F:tRNA(Ile)-lysidine synthase activity"/>
    <property type="evidence" value="ECO:0007669"/>
    <property type="project" value="UniProtKB-EC"/>
</dbReference>
<feature type="domain" description="tRNA(Ile)-lysidine/2-thiocytidine synthase N-terminal" evidence="7">
    <location>
        <begin position="23"/>
        <end position="204"/>
    </location>
</feature>
<dbReference type="GO" id="GO:0005524">
    <property type="term" value="F:ATP binding"/>
    <property type="evidence" value="ECO:0007669"/>
    <property type="project" value="UniProtKB-UniRule"/>
</dbReference>
<dbReference type="Gene3D" id="1.20.59.20">
    <property type="match status" value="1"/>
</dbReference>
<comment type="similarity">
    <text evidence="6">Belongs to the tRNA(Ile)-lysidine synthase family.</text>
</comment>
<dbReference type="EC" id="6.3.4.19" evidence="6"/>
<evidence type="ECO:0000256" key="2">
    <source>
        <dbReference type="ARBA" id="ARBA00022694"/>
    </source>
</evidence>
<accession>A0A2G9YKR1</accession>
<comment type="domain">
    <text evidence="6">The N-terminal region contains the highly conserved SGGXDS motif, predicted to be a P-loop motif involved in ATP binding.</text>
</comment>
<gene>
    <name evidence="6 8" type="primary">tilS</name>
    <name evidence="8" type="ORF">COX41_00865</name>
</gene>
<keyword evidence="3 6" id="KW-0547">Nucleotide-binding</keyword>
<feature type="binding site" evidence="6">
    <location>
        <begin position="28"/>
        <end position="33"/>
    </location>
    <ligand>
        <name>ATP</name>
        <dbReference type="ChEBI" id="CHEBI:30616"/>
    </ligand>
</feature>
<comment type="caution">
    <text evidence="8">The sequence shown here is derived from an EMBL/GenBank/DDBJ whole genome shotgun (WGS) entry which is preliminary data.</text>
</comment>
<name>A0A2G9YKR1_9BACT</name>
<evidence type="ECO:0000256" key="3">
    <source>
        <dbReference type="ARBA" id="ARBA00022741"/>
    </source>
</evidence>
<comment type="subcellular location">
    <subcellularLocation>
        <location evidence="6">Cytoplasm</location>
    </subcellularLocation>
</comment>
<evidence type="ECO:0000256" key="4">
    <source>
        <dbReference type="ARBA" id="ARBA00022840"/>
    </source>
</evidence>
<dbReference type="NCBIfam" id="TIGR02432">
    <property type="entry name" value="lysidine_TilS_N"/>
    <property type="match status" value="1"/>
</dbReference>
<dbReference type="Gene3D" id="3.40.50.620">
    <property type="entry name" value="HUPs"/>
    <property type="match status" value="1"/>
</dbReference>
<dbReference type="PANTHER" id="PTHR43033:SF1">
    <property type="entry name" value="TRNA(ILE)-LYSIDINE SYNTHASE-RELATED"/>
    <property type="match status" value="1"/>
</dbReference>
<dbReference type="PANTHER" id="PTHR43033">
    <property type="entry name" value="TRNA(ILE)-LYSIDINE SYNTHASE-RELATED"/>
    <property type="match status" value="1"/>
</dbReference>
<keyword evidence="1 6" id="KW-0436">Ligase</keyword>
<dbReference type="InterPro" id="IPR012094">
    <property type="entry name" value="tRNA_Ile_lys_synt"/>
</dbReference>
<evidence type="ECO:0000313" key="9">
    <source>
        <dbReference type="Proteomes" id="UP000231292"/>
    </source>
</evidence>
<evidence type="ECO:0000259" key="7">
    <source>
        <dbReference type="Pfam" id="PF01171"/>
    </source>
</evidence>
<evidence type="ECO:0000256" key="5">
    <source>
        <dbReference type="ARBA" id="ARBA00048539"/>
    </source>
</evidence>
<keyword evidence="6" id="KW-0963">Cytoplasm</keyword>
<keyword evidence="2 6" id="KW-0819">tRNA processing</keyword>
<dbReference type="EMBL" id="PCRK01000015">
    <property type="protein sequence ID" value="PIP19815.1"/>
    <property type="molecule type" value="Genomic_DNA"/>
</dbReference>
<dbReference type="CDD" id="cd01992">
    <property type="entry name" value="TilS_N"/>
    <property type="match status" value="1"/>
</dbReference>
<reference evidence="8 9" key="1">
    <citation type="submission" date="2017-09" db="EMBL/GenBank/DDBJ databases">
        <title>Depth-based differentiation of microbial function through sediment-hosted aquifers and enrichment of novel symbionts in the deep terrestrial subsurface.</title>
        <authorList>
            <person name="Probst A.J."/>
            <person name="Ladd B."/>
            <person name="Jarett J.K."/>
            <person name="Geller-Mcgrath D.E."/>
            <person name="Sieber C.M."/>
            <person name="Emerson J.B."/>
            <person name="Anantharaman K."/>
            <person name="Thomas B.C."/>
            <person name="Malmstrom R."/>
            <person name="Stieglmeier M."/>
            <person name="Klingl A."/>
            <person name="Woyke T."/>
            <person name="Ryan C.M."/>
            <person name="Banfield J.F."/>
        </authorList>
    </citation>
    <scope>NUCLEOTIDE SEQUENCE [LARGE SCALE GENOMIC DNA]</scope>
    <source>
        <strain evidence="8">CG23_combo_of_CG06-09_8_20_14_all_41_10</strain>
    </source>
</reference>